<organism evidence="15 16">
    <name type="scientific">Caenorhabditis angaria</name>
    <dbReference type="NCBI Taxonomy" id="860376"/>
    <lineage>
        <taxon>Eukaryota</taxon>
        <taxon>Metazoa</taxon>
        <taxon>Ecdysozoa</taxon>
        <taxon>Nematoda</taxon>
        <taxon>Chromadorea</taxon>
        <taxon>Rhabditida</taxon>
        <taxon>Rhabditina</taxon>
        <taxon>Rhabditomorpha</taxon>
        <taxon>Rhabditoidea</taxon>
        <taxon>Rhabditidae</taxon>
        <taxon>Peloderinae</taxon>
        <taxon>Caenorhabditis</taxon>
    </lineage>
</organism>
<evidence type="ECO:0000256" key="2">
    <source>
        <dbReference type="ARBA" id="ARBA00005755"/>
    </source>
</evidence>
<comment type="similarity">
    <text evidence="2">Belongs to the DNA polymerase type-B family.</text>
</comment>
<dbReference type="FunFam" id="1.10.287.690:FF:000003">
    <property type="entry name" value="DNA polymerase"/>
    <property type="match status" value="1"/>
</dbReference>
<evidence type="ECO:0000256" key="9">
    <source>
        <dbReference type="ARBA" id="ARBA00022771"/>
    </source>
</evidence>
<dbReference type="AlphaFoldDB" id="A0A9P1IKC2"/>
<dbReference type="PANTHER" id="PTHR45861:SF1">
    <property type="entry name" value="DNA POLYMERASE ALPHA CATALYTIC SUBUNIT"/>
    <property type="match status" value="1"/>
</dbReference>
<evidence type="ECO:0000259" key="14">
    <source>
        <dbReference type="Pfam" id="PF00136"/>
    </source>
</evidence>
<name>A0A9P1IKC2_9PELO</name>
<dbReference type="InterPro" id="IPR045846">
    <property type="entry name" value="POLBc_alpha"/>
</dbReference>
<dbReference type="SUPFAM" id="SSF56672">
    <property type="entry name" value="DNA/RNA polymerases"/>
    <property type="match status" value="1"/>
</dbReference>
<evidence type="ECO:0000256" key="3">
    <source>
        <dbReference type="ARBA" id="ARBA00012417"/>
    </source>
</evidence>
<comment type="caution">
    <text evidence="15">The sequence shown here is derived from an EMBL/GenBank/DDBJ whole genome shotgun (WGS) entry which is preliminary data.</text>
</comment>
<dbReference type="PRINTS" id="PR00106">
    <property type="entry name" value="DNAPOLB"/>
</dbReference>
<evidence type="ECO:0000256" key="8">
    <source>
        <dbReference type="ARBA" id="ARBA00022723"/>
    </source>
</evidence>
<keyword evidence="11" id="KW-0239">DNA-directed DNA polymerase</keyword>
<evidence type="ECO:0000256" key="1">
    <source>
        <dbReference type="ARBA" id="ARBA00004123"/>
    </source>
</evidence>
<dbReference type="GO" id="GO:0003688">
    <property type="term" value="F:DNA replication origin binding"/>
    <property type="evidence" value="ECO:0007669"/>
    <property type="project" value="TreeGrafter"/>
</dbReference>
<keyword evidence="16" id="KW-1185">Reference proteome</keyword>
<evidence type="ECO:0000256" key="4">
    <source>
        <dbReference type="ARBA" id="ARBA00017212"/>
    </source>
</evidence>
<dbReference type="Proteomes" id="UP001152747">
    <property type="component" value="Unassembled WGS sequence"/>
</dbReference>
<evidence type="ECO:0000256" key="7">
    <source>
        <dbReference type="ARBA" id="ARBA00022705"/>
    </source>
</evidence>
<evidence type="ECO:0000256" key="13">
    <source>
        <dbReference type="ARBA" id="ARBA00023242"/>
    </source>
</evidence>
<dbReference type="GO" id="GO:0003887">
    <property type="term" value="F:DNA-directed DNA polymerase activity"/>
    <property type="evidence" value="ECO:0007669"/>
    <property type="project" value="UniProtKB-KW"/>
</dbReference>
<keyword evidence="7" id="KW-0235">DNA replication</keyword>
<feature type="domain" description="DNA-directed DNA polymerase family B multifunctional" evidence="14">
    <location>
        <begin position="27"/>
        <end position="271"/>
    </location>
</feature>
<dbReference type="Gene3D" id="1.10.132.60">
    <property type="entry name" value="DNA polymerase family B, C-terminal domain"/>
    <property type="match status" value="1"/>
</dbReference>
<dbReference type="NCBIfam" id="TIGR00592">
    <property type="entry name" value="pol2"/>
    <property type="match status" value="1"/>
</dbReference>
<dbReference type="Pfam" id="PF00136">
    <property type="entry name" value="DNA_pol_B"/>
    <property type="match status" value="1"/>
</dbReference>
<evidence type="ECO:0000313" key="16">
    <source>
        <dbReference type="Proteomes" id="UP001152747"/>
    </source>
</evidence>
<dbReference type="GO" id="GO:0006272">
    <property type="term" value="P:leading strand elongation"/>
    <property type="evidence" value="ECO:0007669"/>
    <property type="project" value="TreeGrafter"/>
</dbReference>
<dbReference type="OrthoDB" id="6755010at2759"/>
<keyword evidence="13" id="KW-0539">Nucleus</keyword>
<keyword evidence="6" id="KW-0548">Nucleotidyltransferase</keyword>
<dbReference type="GO" id="GO:0008270">
    <property type="term" value="F:zinc ion binding"/>
    <property type="evidence" value="ECO:0007669"/>
    <property type="project" value="UniProtKB-KW"/>
</dbReference>
<comment type="subcellular location">
    <subcellularLocation>
        <location evidence="1">Nucleus</location>
    </subcellularLocation>
</comment>
<dbReference type="InterPro" id="IPR042087">
    <property type="entry name" value="DNA_pol_B_thumb"/>
</dbReference>
<reference evidence="15" key="1">
    <citation type="submission" date="2022-11" db="EMBL/GenBank/DDBJ databases">
        <authorList>
            <person name="Kikuchi T."/>
        </authorList>
    </citation>
    <scope>NUCLEOTIDE SEQUENCE</scope>
    <source>
        <strain evidence="15">PS1010</strain>
    </source>
</reference>
<dbReference type="InterPro" id="IPR017964">
    <property type="entry name" value="DNA-dir_DNA_pol_B_CS"/>
</dbReference>
<evidence type="ECO:0000313" key="15">
    <source>
        <dbReference type="EMBL" id="CAI5446463.1"/>
    </source>
</evidence>
<dbReference type="Gene3D" id="3.90.1600.10">
    <property type="entry name" value="Palm domain of DNA polymerase"/>
    <property type="match status" value="2"/>
</dbReference>
<dbReference type="GO" id="GO:0003682">
    <property type="term" value="F:chromatin binding"/>
    <property type="evidence" value="ECO:0007669"/>
    <property type="project" value="TreeGrafter"/>
</dbReference>
<dbReference type="InterPro" id="IPR006134">
    <property type="entry name" value="DNA-dir_DNA_pol_B_multi_dom"/>
</dbReference>
<dbReference type="InterPro" id="IPR023211">
    <property type="entry name" value="DNA_pol_palm_dom_sf"/>
</dbReference>
<keyword evidence="12" id="KW-0238">DNA-binding</keyword>
<dbReference type="CDD" id="cd05532">
    <property type="entry name" value="POLBc_alpha"/>
    <property type="match status" value="1"/>
</dbReference>
<keyword evidence="9" id="KW-0863">Zinc-finger</keyword>
<dbReference type="GO" id="GO:0000166">
    <property type="term" value="F:nucleotide binding"/>
    <property type="evidence" value="ECO:0007669"/>
    <property type="project" value="InterPro"/>
</dbReference>
<dbReference type="InterPro" id="IPR006172">
    <property type="entry name" value="DNA-dir_DNA_pol_B"/>
</dbReference>
<dbReference type="EMBL" id="CANHGI010000003">
    <property type="protein sequence ID" value="CAI5446463.1"/>
    <property type="molecule type" value="Genomic_DNA"/>
</dbReference>
<dbReference type="GO" id="GO:0003697">
    <property type="term" value="F:single-stranded DNA binding"/>
    <property type="evidence" value="ECO:0007669"/>
    <property type="project" value="TreeGrafter"/>
</dbReference>
<dbReference type="GO" id="GO:0005658">
    <property type="term" value="C:alpha DNA polymerase:primase complex"/>
    <property type="evidence" value="ECO:0007669"/>
    <property type="project" value="TreeGrafter"/>
</dbReference>
<keyword evidence="8" id="KW-0479">Metal-binding</keyword>
<gene>
    <name evidence="15" type="ORF">CAMP_LOCUS9100</name>
</gene>
<accession>A0A9P1IKC2</accession>
<dbReference type="InterPro" id="IPR043502">
    <property type="entry name" value="DNA/RNA_pol_sf"/>
</dbReference>
<evidence type="ECO:0000256" key="10">
    <source>
        <dbReference type="ARBA" id="ARBA00022833"/>
    </source>
</evidence>
<protein>
    <recommendedName>
        <fullName evidence="4">DNA polymerase alpha catalytic subunit</fullName>
        <ecNumber evidence="3">2.7.7.7</ecNumber>
    </recommendedName>
</protein>
<sequence length="428" mass="48883">MKSPWILGGSAKEIIDVNILLIFREKLLFYTLILLLDFNSLYPSIIQEYNICYTTVAHTKDSDEVPDVPNPIDQEGVLPREIRKLVECRRNVKQLMKTENREGERKQLDIRQMALKLTANSMYGCLGFQYSRFYAKPLDALVTAKGRDILMHSKDLVEKIGYSVIYGDTDSIMINTNSYDLAEAKKLGIDIKKAVNKCHRLLELELDGVFKRMLLLKKKKYAALTINQDTKVETKELKGLDIVRRDWSQLAKQAGTAVVDKILDASLSREELVSKIQLTINPKDYADIKSQPHAFVAKRLNESGKFNLRQGDIVEYIICEDGSGNPATQRAYHRIEMEDNKDLKIDLVLCAPIEEVDSVRIAEALGMDSTNYRRAAAAQAHQNAEEDDYLWQQENYDLCEGIVQVRVVDKSILFGVLLMLRLIHTHRD</sequence>
<proteinExistence type="inferred from homology"/>
<keyword evidence="5" id="KW-0808">Transferase</keyword>
<evidence type="ECO:0000256" key="6">
    <source>
        <dbReference type="ARBA" id="ARBA00022695"/>
    </source>
</evidence>
<dbReference type="PANTHER" id="PTHR45861">
    <property type="entry name" value="DNA POLYMERASE ALPHA CATALYTIC SUBUNIT"/>
    <property type="match status" value="1"/>
</dbReference>
<dbReference type="PROSITE" id="PS00116">
    <property type="entry name" value="DNA_POLYMERASE_B"/>
    <property type="match status" value="1"/>
</dbReference>
<evidence type="ECO:0000256" key="11">
    <source>
        <dbReference type="ARBA" id="ARBA00022932"/>
    </source>
</evidence>
<dbReference type="EC" id="2.7.7.7" evidence="3"/>
<evidence type="ECO:0000256" key="5">
    <source>
        <dbReference type="ARBA" id="ARBA00022679"/>
    </source>
</evidence>
<keyword evidence="10" id="KW-0862">Zinc</keyword>
<dbReference type="GO" id="GO:1902975">
    <property type="term" value="P:mitotic DNA replication initiation"/>
    <property type="evidence" value="ECO:0007669"/>
    <property type="project" value="InterPro"/>
</dbReference>
<dbReference type="GO" id="GO:0006273">
    <property type="term" value="P:lagging strand elongation"/>
    <property type="evidence" value="ECO:0007669"/>
    <property type="project" value="TreeGrafter"/>
</dbReference>
<evidence type="ECO:0000256" key="12">
    <source>
        <dbReference type="ARBA" id="ARBA00023125"/>
    </source>
</evidence>